<dbReference type="Proteomes" id="UP000535937">
    <property type="component" value="Unassembled WGS sequence"/>
</dbReference>
<sequence length="238" mass="26958">MKESLETRFAKFLEHTVGAESIDALHTPSSNDPKMADYYLADRKIVAEFKSLNADQMAKGAAVVDEHLSNKEEVIFGTLPSSRITDSPEEEKALKHKIQDKMTTRIKKVCSKANKQLAKQFEKLPHLATGVLILINEDNTSLHPSMIAERVIDFAASQPRSIHYCLMIFESHKIKAMGKLLPYPLLLDLTRSARQRRSLGFLQSVQWQWAKTYGHTEKVLSDERNPIAYFPEDLTFGG</sequence>
<comment type="caution">
    <text evidence="1">The sequence shown here is derived from an EMBL/GenBank/DDBJ whole genome shotgun (WGS) entry which is preliminary data.</text>
</comment>
<proteinExistence type="predicted"/>
<dbReference type="EMBL" id="JACHWZ010000050">
    <property type="protein sequence ID" value="MBB3063684.1"/>
    <property type="molecule type" value="Genomic_DNA"/>
</dbReference>
<dbReference type="RefSeq" id="WP_183464068.1">
    <property type="nucleotide sequence ID" value="NZ_JACHWZ010000050.1"/>
</dbReference>
<protein>
    <submittedName>
        <fullName evidence="1">Uncharacterized protein</fullName>
    </submittedName>
</protein>
<evidence type="ECO:0000313" key="1">
    <source>
        <dbReference type="EMBL" id="MBB3063684.1"/>
    </source>
</evidence>
<accession>A0A7W4WG86</accession>
<organism evidence="1 2">
    <name type="scientific">Microbulbifer rhizosphaerae</name>
    <dbReference type="NCBI Taxonomy" id="1562603"/>
    <lineage>
        <taxon>Bacteria</taxon>
        <taxon>Pseudomonadati</taxon>
        <taxon>Pseudomonadota</taxon>
        <taxon>Gammaproteobacteria</taxon>
        <taxon>Cellvibrionales</taxon>
        <taxon>Microbulbiferaceae</taxon>
        <taxon>Microbulbifer</taxon>
    </lineage>
</organism>
<gene>
    <name evidence="1" type="ORF">FHS09_004550</name>
</gene>
<keyword evidence="2" id="KW-1185">Reference proteome</keyword>
<evidence type="ECO:0000313" key="2">
    <source>
        <dbReference type="Proteomes" id="UP000535937"/>
    </source>
</evidence>
<name>A0A7W4WG86_9GAMM</name>
<dbReference type="AlphaFoldDB" id="A0A7W4WG86"/>
<reference evidence="1 2" key="1">
    <citation type="submission" date="2020-08" db="EMBL/GenBank/DDBJ databases">
        <title>Genomic Encyclopedia of Type Strains, Phase III (KMG-III): the genomes of soil and plant-associated and newly described type strains.</title>
        <authorList>
            <person name="Whitman W."/>
        </authorList>
    </citation>
    <scope>NUCLEOTIDE SEQUENCE [LARGE SCALE GENOMIC DNA]</scope>
    <source>
        <strain evidence="1 2">CECT 8799</strain>
    </source>
</reference>